<dbReference type="Proteomes" id="UP001160390">
    <property type="component" value="Unassembled WGS sequence"/>
</dbReference>
<sequence>MTSKQPRYAFGVGSDQIATRNYFRPLFEQDIPTLSKMDLMVPYFAVDLTWIKPPYEDSVIWDVADPELENRHSGHHQGKEVGNEGSFLEATTSPAKKVLLGLKTGGWDVGQALPDGTPSYEDAPCPKYVHEFGELLDIKQWRRDWPDENKKETAFECYIYAEATIVSGVYEAKGCDMTASVENADDKYATYVIERNNDAIMPDYLSSATVDFVSEIVKYARLQDYVEPKVL</sequence>
<dbReference type="EMBL" id="CABFNP030000426">
    <property type="protein sequence ID" value="CAI6014350.1"/>
    <property type="molecule type" value="Genomic_DNA"/>
</dbReference>
<comment type="caution">
    <text evidence="1">The sequence shown here is derived from an EMBL/GenBank/DDBJ whole genome shotgun (WGS) entry which is preliminary data.</text>
</comment>
<proteinExistence type="predicted"/>
<name>A0AA35PVV0_9HYPO</name>
<keyword evidence="2" id="KW-1185">Reference proteome</keyword>
<dbReference type="AlphaFoldDB" id="A0AA35PVV0"/>
<gene>
    <name evidence="1" type="ORF">CCHLO57077_00011398</name>
</gene>
<evidence type="ECO:0000313" key="2">
    <source>
        <dbReference type="Proteomes" id="UP001160390"/>
    </source>
</evidence>
<organism evidence="1 2">
    <name type="scientific">Clonostachys chloroleuca</name>
    <dbReference type="NCBI Taxonomy" id="1926264"/>
    <lineage>
        <taxon>Eukaryota</taxon>
        <taxon>Fungi</taxon>
        <taxon>Dikarya</taxon>
        <taxon>Ascomycota</taxon>
        <taxon>Pezizomycotina</taxon>
        <taxon>Sordariomycetes</taxon>
        <taxon>Hypocreomycetidae</taxon>
        <taxon>Hypocreales</taxon>
        <taxon>Bionectriaceae</taxon>
        <taxon>Clonostachys</taxon>
    </lineage>
</organism>
<reference evidence="1" key="1">
    <citation type="submission" date="2023-01" db="EMBL/GenBank/DDBJ databases">
        <authorList>
            <person name="Piombo E."/>
        </authorList>
    </citation>
    <scope>NUCLEOTIDE SEQUENCE</scope>
</reference>
<accession>A0AA35PVV0</accession>
<evidence type="ECO:0000313" key="1">
    <source>
        <dbReference type="EMBL" id="CAI6014350.1"/>
    </source>
</evidence>
<protein>
    <submittedName>
        <fullName evidence="1">Uncharacterized protein</fullName>
    </submittedName>
</protein>